<reference evidence="1" key="2">
    <citation type="submission" date="2020-11" db="EMBL/GenBank/DDBJ databases">
        <authorList>
            <person name="McCartney M.A."/>
            <person name="Auch B."/>
            <person name="Kono T."/>
            <person name="Mallez S."/>
            <person name="Becker A."/>
            <person name="Gohl D.M."/>
            <person name="Silverstein K.A.T."/>
            <person name="Koren S."/>
            <person name="Bechman K.B."/>
            <person name="Herman A."/>
            <person name="Abrahante J.E."/>
            <person name="Garbe J."/>
        </authorList>
    </citation>
    <scope>NUCLEOTIDE SEQUENCE</scope>
    <source>
        <strain evidence="1">Duluth1</strain>
        <tissue evidence="1">Whole animal</tissue>
    </source>
</reference>
<dbReference type="EMBL" id="JAIWYP010000009">
    <property type="protein sequence ID" value="KAH3770022.1"/>
    <property type="molecule type" value="Genomic_DNA"/>
</dbReference>
<sequence length="106" mass="12167">MEVSEGLYLLNSKLGWILSGRTKSASESDEEENLLILTFGSQLYNTSVLQTVDSVVQTKVDLEDFWNLESIGVKNENEEVLDDEIVMKKFKDKVIFEDGRYQVTWP</sequence>
<name>A0A9D4DXR1_DREPO</name>
<reference evidence="1" key="1">
    <citation type="journal article" date="2019" name="bioRxiv">
        <title>The Genome of the Zebra Mussel, Dreissena polymorpha: A Resource for Invasive Species Research.</title>
        <authorList>
            <person name="McCartney M.A."/>
            <person name="Auch B."/>
            <person name="Kono T."/>
            <person name="Mallez S."/>
            <person name="Zhang Y."/>
            <person name="Obille A."/>
            <person name="Becker A."/>
            <person name="Abrahante J.E."/>
            <person name="Garbe J."/>
            <person name="Badalamenti J.P."/>
            <person name="Herman A."/>
            <person name="Mangelson H."/>
            <person name="Liachko I."/>
            <person name="Sullivan S."/>
            <person name="Sone E.D."/>
            <person name="Koren S."/>
            <person name="Silverstein K.A.T."/>
            <person name="Beckman K.B."/>
            <person name="Gohl D.M."/>
        </authorList>
    </citation>
    <scope>NUCLEOTIDE SEQUENCE</scope>
    <source>
        <strain evidence="1">Duluth1</strain>
        <tissue evidence="1">Whole animal</tissue>
    </source>
</reference>
<accession>A0A9D4DXR1</accession>
<gene>
    <name evidence="1" type="ORF">DPMN_171301</name>
</gene>
<evidence type="ECO:0000313" key="2">
    <source>
        <dbReference type="Proteomes" id="UP000828390"/>
    </source>
</evidence>
<comment type="caution">
    <text evidence="1">The sequence shown here is derived from an EMBL/GenBank/DDBJ whole genome shotgun (WGS) entry which is preliminary data.</text>
</comment>
<dbReference type="AlphaFoldDB" id="A0A9D4DXR1"/>
<evidence type="ECO:0000313" key="1">
    <source>
        <dbReference type="EMBL" id="KAH3770022.1"/>
    </source>
</evidence>
<organism evidence="1 2">
    <name type="scientific">Dreissena polymorpha</name>
    <name type="common">Zebra mussel</name>
    <name type="synonym">Mytilus polymorpha</name>
    <dbReference type="NCBI Taxonomy" id="45954"/>
    <lineage>
        <taxon>Eukaryota</taxon>
        <taxon>Metazoa</taxon>
        <taxon>Spiralia</taxon>
        <taxon>Lophotrochozoa</taxon>
        <taxon>Mollusca</taxon>
        <taxon>Bivalvia</taxon>
        <taxon>Autobranchia</taxon>
        <taxon>Heteroconchia</taxon>
        <taxon>Euheterodonta</taxon>
        <taxon>Imparidentia</taxon>
        <taxon>Neoheterodontei</taxon>
        <taxon>Myida</taxon>
        <taxon>Dreissenoidea</taxon>
        <taxon>Dreissenidae</taxon>
        <taxon>Dreissena</taxon>
    </lineage>
</organism>
<keyword evidence="2" id="KW-1185">Reference proteome</keyword>
<proteinExistence type="predicted"/>
<dbReference type="Proteomes" id="UP000828390">
    <property type="component" value="Unassembled WGS sequence"/>
</dbReference>
<protein>
    <submittedName>
        <fullName evidence="1">Uncharacterized protein</fullName>
    </submittedName>
</protein>